<dbReference type="PANTHER" id="PTHR33295:SF18">
    <property type="entry name" value="AAA+ ATPASE DOMAIN-CONTAINING PROTEIN"/>
    <property type="match status" value="1"/>
</dbReference>
<dbReference type="InterPro" id="IPR027417">
    <property type="entry name" value="P-loop_NTPase"/>
</dbReference>
<gene>
    <name evidence="3" type="ordered locus">Pcal_0233</name>
</gene>
<dbReference type="EMBL" id="CP000561">
    <property type="protein sequence ID" value="ABO07670.1"/>
    <property type="molecule type" value="Genomic_DNA"/>
</dbReference>
<dbReference type="Pfam" id="PF13635">
    <property type="entry name" value="DUF4143"/>
    <property type="match status" value="1"/>
</dbReference>
<dbReference type="InterPro" id="IPR025420">
    <property type="entry name" value="DUF4143"/>
</dbReference>
<dbReference type="HOGENOM" id="CLU_041527_2_0_2"/>
<protein>
    <submittedName>
        <fullName evidence="3">Uncharacterized protein</fullName>
    </submittedName>
</protein>
<dbReference type="SUPFAM" id="SSF52540">
    <property type="entry name" value="P-loop containing nucleoside triphosphate hydrolases"/>
    <property type="match status" value="1"/>
</dbReference>
<dbReference type="InterPro" id="IPR041682">
    <property type="entry name" value="AAA_14"/>
</dbReference>
<evidence type="ECO:0000313" key="3">
    <source>
        <dbReference type="EMBL" id="ABO07670.1"/>
    </source>
</evidence>
<organism evidence="3 4">
    <name type="scientific">Pyrobaculum calidifontis (strain DSM 21063 / JCM 11548 / VA1)</name>
    <dbReference type="NCBI Taxonomy" id="410359"/>
    <lineage>
        <taxon>Archaea</taxon>
        <taxon>Thermoproteota</taxon>
        <taxon>Thermoprotei</taxon>
        <taxon>Thermoproteales</taxon>
        <taxon>Thermoproteaceae</taxon>
        <taxon>Pyrobaculum</taxon>
    </lineage>
</organism>
<evidence type="ECO:0000259" key="1">
    <source>
        <dbReference type="Pfam" id="PF13173"/>
    </source>
</evidence>
<dbReference type="RefSeq" id="WP_011848927.1">
    <property type="nucleotide sequence ID" value="NC_009073.1"/>
</dbReference>
<feature type="domain" description="DUF4143" evidence="2">
    <location>
        <begin position="216"/>
        <end position="352"/>
    </location>
</feature>
<name>A3MSQ3_PYRCJ</name>
<evidence type="ECO:0000313" key="4">
    <source>
        <dbReference type="Proteomes" id="UP000001431"/>
    </source>
</evidence>
<dbReference type="Pfam" id="PF13173">
    <property type="entry name" value="AAA_14"/>
    <property type="match status" value="1"/>
</dbReference>
<reference evidence="3" key="1">
    <citation type="submission" date="2007-02" db="EMBL/GenBank/DDBJ databases">
        <title>Complete sequence of Pyrobaculum calidifontis JCM 11548.</title>
        <authorList>
            <consortium name="US DOE Joint Genome Institute"/>
            <person name="Copeland A."/>
            <person name="Lucas S."/>
            <person name="Lapidus A."/>
            <person name="Barry K."/>
            <person name="Glavina del Rio T."/>
            <person name="Dalin E."/>
            <person name="Tice H."/>
            <person name="Pitluck S."/>
            <person name="Chain P."/>
            <person name="Malfatti S."/>
            <person name="Shin M."/>
            <person name="Vergez L."/>
            <person name="Schmutz J."/>
            <person name="Larimer F."/>
            <person name="Land M."/>
            <person name="Hauser L."/>
            <person name="Kyrpides N."/>
            <person name="Mikhailova N."/>
            <person name="Cozen A.E."/>
            <person name="Fitz-Gibbon S.T."/>
            <person name="House C.H."/>
            <person name="Saltikov C."/>
            <person name="Lowe T.M."/>
            <person name="Richardson P."/>
        </authorList>
    </citation>
    <scope>NUCLEOTIDE SEQUENCE [LARGE SCALE GENOMIC DNA]</scope>
    <source>
        <strain evidence="3">JCM 11548</strain>
    </source>
</reference>
<dbReference type="AlphaFoldDB" id="A3MSQ3"/>
<dbReference type="PANTHER" id="PTHR33295">
    <property type="entry name" value="ATPASE"/>
    <property type="match status" value="1"/>
</dbReference>
<proteinExistence type="predicted"/>
<sequence length="380" mass="42899">MKWWPELIDEISLKPPALHFLFGPRQVGKTTLLKLLVKKLVEGGRDPRTIFYYTCEMAADHRELGEVLGEIVKLKKRWGVSSALVLLDEVTYPREWYRALKFYLDQGHFQNDVIIATGSVSMYAKREVETFPGRRGWGRDYVMYPLSFKKFAEVQGVPPGADPTAWRTELAEALELYLKCGGYPAAVVNCATSGNPGGAADVVISSLAFDLARLKRSEAYAKRLLKAVLETAPSPVSLNALAKEAELRSHKIAFSYLNLLESLYLLRQLYYIDPYRLVEDYKKPRKIHLLDPLVYQAAAKWTGAKIPHEAALLEATVAMHFARSHRVGYWRDGFEVDVVVPELGLGIEVKWGKKAGMKRVGQIVAKTLDLEELAQLLYQL</sequence>
<dbReference type="STRING" id="410359.Pcal_0233"/>
<dbReference type="GeneID" id="4909383"/>
<dbReference type="eggNOG" id="arCOG03167">
    <property type="taxonomic scope" value="Archaea"/>
</dbReference>
<dbReference type="Proteomes" id="UP000001431">
    <property type="component" value="Chromosome"/>
</dbReference>
<evidence type="ECO:0000259" key="2">
    <source>
        <dbReference type="Pfam" id="PF13635"/>
    </source>
</evidence>
<keyword evidence="4" id="KW-1185">Reference proteome</keyword>
<accession>A3MSQ3</accession>
<feature type="domain" description="AAA" evidence="1">
    <location>
        <begin position="20"/>
        <end position="151"/>
    </location>
</feature>
<dbReference type="KEGG" id="pcl:Pcal_0233"/>